<evidence type="ECO:0000256" key="7">
    <source>
        <dbReference type="ARBA" id="ARBA00022714"/>
    </source>
</evidence>
<keyword evidence="16" id="KW-1185">Reference proteome</keyword>
<evidence type="ECO:0000313" key="15">
    <source>
        <dbReference type="EMBL" id="ETO91885.1"/>
    </source>
</evidence>
<dbReference type="Pfam" id="PF00266">
    <property type="entry name" value="Aminotran_5"/>
    <property type="match status" value="1"/>
</dbReference>
<accession>W2V196</accession>
<dbReference type="InterPro" id="IPR016454">
    <property type="entry name" value="Cysteine_dSase"/>
</dbReference>
<protein>
    <recommendedName>
        <fullName evidence="5">Cysteine desulfurase</fullName>
        <ecNumber evidence="4">2.8.1.7</ecNumber>
    </recommendedName>
</protein>
<dbReference type="PATRIC" id="fig|1401685.3.peg.298"/>
<dbReference type="GO" id="GO:0005829">
    <property type="term" value="C:cytosol"/>
    <property type="evidence" value="ECO:0007669"/>
    <property type="project" value="TreeGrafter"/>
</dbReference>
<name>W2V196_9RICK</name>
<gene>
    <name evidence="15" type="primary">iscS</name>
    <name evidence="15" type="ORF">P857_1065</name>
</gene>
<evidence type="ECO:0000256" key="2">
    <source>
        <dbReference type="ARBA" id="ARBA00003120"/>
    </source>
</evidence>
<dbReference type="GO" id="GO:0031071">
    <property type="term" value="F:cysteine desulfurase activity"/>
    <property type="evidence" value="ECO:0007669"/>
    <property type="project" value="UniProtKB-EC"/>
</dbReference>
<evidence type="ECO:0000256" key="1">
    <source>
        <dbReference type="ARBA" id="ARBA00001933"/>
    </source>
</evidence>
<dbReference type="InterPro" id="IPR015421">
    <property type="entry name" value="PyrdxlP-dep_Trfase_major"/>
</dbReference>
<comment type="similarity">
    <text evidence="3">Belongs to the class-V pyridoxal-phosphate-dependent aminotransferase family. NifS/IscS subfamily.</text>
</comment>
<evidence type="ECO:0000256" key="5">
    <source>
        <dbReference type="ARBA" id="ARBA00013558"/>
    </source>
</evidence>
<comment type="function">
    <text evidence="2">Catalyzes the removal of elemental sulfur atoms from cysteine to produce alanine. Seems to participate in the biosynthesis of the nitrogenase metalloclusters by providing the inorganic sulfur required for the Fe-S core formation.</text>
</comment>
<evidence type="ECO:0000256" key="9">
    <source>
        <dbReference type="ARBA" id="ARBA00022898"/>
    </source>
</evidence>
<dbReference type="Gene3D" id="3.90.1150.10">
    <property type="entry name" value="Aspartate Aminotransferase, domain 1"/>
    <property type="match status" value="1"/>
</dbReference>
<feature type="domain" description="Aminotransferase class V" evidence="14">
    <location>
        <begin position="11"/>
        <end position="373"/>
    </location>
</feature>
<dbReference type="Gene3D" id="3.40.640.10">
    <property type="entry name" value="Type I PLP-dependent aspartate aminotransferase-like (Major domain)"/>
    <property type="match status" value="1"/>
</dbReference>
<dbReference type="EC" id="2.8.1.7" evidence="4"/>
<evidence type="ECO:0000256" key="6">
    <source>
        <dbReference type="ARBA" id="ARBA00022679"/>
    </source>
</evidence>
<dbReference type="PANTHER" id="PTHR11601">
    <property type="entry name" value="CYSTEINE DESULFURYLASE FAMILY MEMBER"/>
    <property type="match status" value="1"/>
</dbReference>
<dbReference type="InterPro" id="IPR015422">
    <property type="entry name" value="PyrdxlP-dep_Trfase_small"/>
</dbReference>
<evidence type="ECO:0000259" key="14">
    <source>
        <dbReference type="Pfam" id="PF00266"/>
    </source>
</evidence>
<evidence type="ECO:0000313" key="16">
    <source>
        <dbReference type="Proteomes" id="UP000018951"/>
    </source>
</evidence>
<dbReference type="FunFam" id="3.40.640.10:FF:000003">
    <property type="entry name" value="Cysteine desulfurase IscS"/>
    <property type="match status" value="1"/>
</dbReference>
<proteinExistence type="inferred from homology"/>
<sequence>MRGDQLVENKIYFDNAATTHLDPEVLEVMKFVYSYPSNMHSRNHAYGWRAENIVEDARSKIASYISAQPKEIIFTSGATESNNLAIRGLAKFFPEKKHIITVQTEHKAVLDVLRDLESSSGYSVTYLKVNEKGFIDIDELERSIRSDTLLISVMAVNNEIGIIQDLVSVGALCRKHDVFFHSDAAQAFGKIDLDVEKMNIDLLSISGHKIYGPMGIGALYIRKTSRRVRLKPIFFGGGQERATRSGTVPTALVAGLGRATELIFENGQSERDRIKNMRDSLYKNIKKGLPYVILNGDLNSMVCGILNLSFPYVEGESIMMALKDIALSSGSACTSASLEPSYVLKAIGRDDIVAHSSVRFSIGRFNNMDEVNTVSDLVINKIQRLLDMSPLWDMVQKGIDPNKVEWIED</sequence>
<keyword evidence="10" id="KW-0408">Iron</keyword>
<dbReference type="PIRSF" id="PIRSF005572">
    <property type="entry name" value="NifS"/>
    <property type="match status" value="1"/>
</dbReference>
<evidence type="ECO:0000256" key="12">
    <source>
        <dbReference type="ARBA" id="ARBA00050776"/>
    </source>
</evidence>
<reference evidence="15 16" key="1">
    <citation type="journal article" date="2013" name="PLoS ONE">
        <title>Bacterial endosymbiosis in a chordate host: long-term co-evolution and conservation of secondary metabolism.</title>
        <authorList>
            <person name="Kwan J.C."/>
            <person name="Schmidt E.W."/>
        </authorList>
    </citation>
    <scope>NUCLEOTIDE SEQUENCE [LARGE SCALE GENOMIC DNA]</scope>
    <source>
        <strain evidence="16">L6</strain>
    </source>
</reference>
<dbReference type="AlphaFoldDB" id="W2V196"/>
<evidence type="ECO:0000256" key="13">
    <source>
        <dbReference type="RuleBase" id="RU004504"/>
    </source>
</evidence>
<dbReference type="GO" id="GO:0051537">
    <property type="term" value="F:2 iron, 2 sulfur cluster binding"/>
    <property type="evidence" value="ECO:0007669"/>
    <property type="project" value="UniProtKB-KW"/>
</dbReference>
<dbReference type="EMBL" id="AXCJ01000001">
    <property type="protein sequence ID" value="ETO91885.1"/>
    <property type="molecule type" value="Genomic_DNA"/>
</dbReference>
<dbReference type="GO" id="GO:0016226">
    <property type="term" value="P:iron-sulfur cluster assembly"/>
    <property type="evidence" value="ECO:0007669"/>
    <property type="project" value="TreeGrafter"/>
</dbReference>
<evidence type="ECO:0000256" key="4">
    <source>
        <dbReference type="ARBA" id="ARBA00012239"/>
    </source>
</evidence>
<evidence type="ECO:0000256" key="8">
    <source>
        <dbReference type="ARBA" id="ARBA00022723"/>
    </source>
</evidence>
<keyword evidence="11" id="KW-0411">Iron-sulfur</keyword>
<organism evidence="15 16">
    <name type="scientific">Candidatus Xenolissoclinum pacificiensis L6</name>
    <dbReference type="NCBI Taxonomy" id="1401685"/>
    <lineage>
        <taxon>Bacteria</taxon>
        <taxon>Pseudomonadati</taxon>
        <taxon>Pseudomonadota</taxon>
        <taxon>Alphaproteobacteria</taxon>
        <taxon>Rickettsiales</taxon>
        <taxon>Anaplasmataceae</taxon>
        <taxon>Candidatus Xenolissoclinum</taxon>
    </lineage>
</organism>
<evidence type="ECO:0000256" key="3">
    <source>
        <dbReference type="ARBA" id="ARBA00006490"/>
    </source>
</evidence>
<dbReference type="Proteomes" id="UP000018951">
    <property type="component" value="Unassembled WGS sequence"/>
</dbReference>
<comment type="cofactor">
    <cofactor evidence="1 13">
        <name>pyridoxal 5'-phosphate</name>
        <dbReference type="ChEBI" id="CHEBI:597326"/>
    </cofactor>
</comment>
<dbReference type="GO" id="GO:0046872">
    <property type="term" value="F:metal ion binding"/>
    <property type="evidence" value="ECO:0007669"/>
    <property type="project" value="UniProtKB-KW"/>
</dbReference>
<dbReference type="NCBIfam" id="NF010611">
    <property type="entry name" value="PRK14012.1"/>
    <property type="match status" value="1"/>
</dbReference>
<dbReference type="STRING" id="1401685.P857_1065"/>
<keyword evidence="8" id="KW-0479">Metal-binding</keyword>
<dbReference type="SUPFAM" id="SSF53383">
    <property type="entry name" value="PLP-dependent transferases"/>
    <property type="match status" value="1"/>
</dbReference>
<keyword evidence="7" id="KW-0001">2Fe-2S</keyword>
<evidence type="ECO:0000256" key="11">
    <source>
        <dbReference type="ARBA" id="ARBA00023014"/>
    </source>
</evidence>
<keyword evidence="6" id="KW-0808">Transferase</keyword>
<dbReference type="InterPro" id="IPR000192">
    <property type="entry name" value="Aminotrans_V_dom"/>
</dbReference>
<dbReference type="PROSITE" id="PS00595">
    <property type="entry name" value="AA_TRANSFER_CLASS_5"/>
    <property type="match status" value="1"/>
</dbReference>
<comment type="caution">
    <text evidence="15">The sequence shown here is derived from an EMBL/GenBank/DDBJ whole genome shotgun (WGS) entry which is preliminary data.</text>
</comment>
<keyword evidence="9" id="KW-0663">Pyridoxal phosphate</keyword>
<evidence type="ECO:0000256" key="10">
    <source>
        <dbReference type="ARBA" id="ARBA00023004"/>
    </source>
</evidence>
<comment type="catalytic activity">
    <reaction evidence="12">
        <text>(sulfur carrier)-H + L-cysteine = (sulfur carrier)-SH + L-alanine</text>
        <dbReference type="Rhea" id="RHEA:43892"/>
        <dbReference type="Rhea" id="RHEA-COMP:14737"/>
        <dbReference type="Rhea" id="RHEA-COMP:14739"/>
        <dbReference type="ChEBI" id="CHEBI:29917"/>
        <dbReference type="ChEBI" id="CHEBI:35235"/>
        <dbReference type="ChEBI" id="CHEBI:57972"/>
        <dbReference type="ChEBI" id="CHEBI:64428"/>
        <dbReference type="EC" id="2.8.1.7"/>
    </reaction>
</comment>
<dbReference type="PANTHER" id="PTHR11601:SF34">
    <property type="entry name" value="CYSTEINE DESULFURASE"/>
    <property type="match status" value="1"/>
</dbReference>
<dbReference type="InterPro" id="IPR015424">
    <property type="entry name" value="PyrdxlP-dep_Trfase"/>
</dbReference>
<dbReference type="InterPro" id="IPR020578">
    <property type="entry name" value="Aminotrans_V_PyrdxlP_BS"/>
</dbReference>